<sequence length="570" mass="65312">METLTFAKDLSSPQEIGVLYSVQKRILDLLKITYHNFSQDRLNSTNSGYGRLGNDGIDVELLLSSFTFWMNGFLSLFTIVTLLSLVFYAITHWTRTARLLNKFPGPRQLPFLGNFTMILGPYEDLQGKISKAISEYGLGTGSMRLWFGYKPVLVVANGKIAEKVLTGYANVEKGDNYGAFHRVLNQSLVTAPGPKWRKDRRSLNPAVGFQYLDGFMKIFNEQAKILAEIMSETFNQDDEPDKFINLLPYFNRATMDSVFQTVLGSKQEAQRNPQLEFVEKMKGIVKVTRLKLLRPYLDFPVIWRLFGYGDEEEKCINALMNYSKVLIDAKFKEREETGAVTGTATRPFLAYLMDGTDDREDIAYHINALMFAGAETTASGMNYLLFLLALNPSVQNRLIEEVDVVFTSRLEDDQDVTVTQADLTDLKYTECCIKEALRLYPPVAGWFRRITKDVVLDDGKIIPRDAQVAILPYEIHRNTEIFPDPERFDPDRFSPENRDKIPTGWWIPFSHGPRNCIGHRYAIMQMKTMMVKIFTRFTAHTKNTREELKMVYGLVLEPTPEIKITLKKRT</sequence>
<evidence type="ECO:0000256" key="9">
    <source>
        <dbReference type="RuleBase" id="RU000461"/>
    </source>
</evidence>
<dbReference type="Proteomes" id="UP000198287">
    <property type="component" value="Unassembled WGS sequence"/>
</dbReference>
<keyword evidence="4 8" id="KW-0479">Metal-binding</keyword>
<organism evidence="11 12">
    <name type="scientific">Folsomia candida</name>
    <name type="common">Springtail</name>
    <dbReference type="NCBI Taxonomy" id="158441"/>
    <lineage>
        <taxon>Eukaryota</taxon>
        <taxon>Metazoa</taxon>
        <taxon>Ecdysozoa</taxon>
        <taxon>Arthropoda</taxon>
        <taxon>Hexapoda</taxon>
        <taxon>Collembola</taxon>
        <taxon>Entomobryomorpha</taxon>
        <taxon>Isotomoidea</taxon>
        <taxon>Isotomidae</taxon>
        <taxon>Proisotominae</taxon>
        <taxon>Folsomia</taxon>
    </lineage>
</organism>
<dbReference type="GO" id="GO:0004497">
    <property type="term" value="F:monooxygenase activity"/>
    <property type="evidence" value="ECO:0007669"/>
    <property type="project" value="UniProtKB-KW"/>
</dbReference>
<keyword evidence="3 8" id="KW-0349">Heme</keyword>
<comment type="similarity">
    <text evidence="2 9">Belongs to the cytochrome P450 family.</text>
</comment>
<dbReference type="Gene3D" id="1.10.630.10">
    <property type="entry name" value="Cytochrome P450"/>
    <property type="match status" value="1"/>
</dbReference>
<feature type="transmembrane region" description="Helical" evidence="10">
    <location>
        <begin position="68"/>
        <end position="90"/>
    </location>
</feature>
<keyword evidence="5 9" id="KW-0560">Oxidoreductase</keyword>
<evidence type="ECO:0000313" key="11">
    <source>
        <dbReference type="EMBL" id="OXA56014.1"/>
    </source>
</evidence>
<dbReference type="AlphaFoldDB" id="A0A226EG21"/>
<dbReference type="InterPro" id="IPR002401">
    <property type="entry name" value="Cyt_P450_E_grp-I"/>
</dbReference>
<evidence type="ECO:0000256" key="6">
    <source>
        <dbReference type="ARBA" id="ARBA00023004"/>
    </source>
</evidence>
<dbReference type="PROSITE" id="PS00086">
    <property type="entry name" value="CYTOCHROME_P450"/>
    <property type="match status" value="1"/>
</dbReference>
<keyword evidence="10" id="KW-0472">Membrane</keyword>
<dbReference type="InterPro" id="IPR050196">
    <property type="entry name" value="Cytochrome_P450_Monoox"/>
</dbReference>
<dbReference type="SUPFAM" id="SSF48264">
    <property type="entry name" value="Cytochrome P450"/>
    <property type="match status" value="1"/>
</dbReference>
<evidence type="ECO:0000256" key="7">
    <source>
        <dbReference type="ARBA" id="ARBA00023033"/>
    </source>
</evidence>
<keyword evidence="10" id="KW-1133">Transmembrane helix</keyword>
<keyword evidence="7 9" id="KW-0503">Monooxygenase</keyword>
<evidence type="ECO:0000256" key="10">
    <source>
        <dbReference type="SAM" id="Phobius"/>
    </source>
</evidence>
<dbReference type="InterPro" id="IPR036396">
    <property type="entry name" value="Cyt_P450_sf"/>
</dbReference>
<dbReference type="STRING" id="158441.A0A226EG21"/>
<dbReference type="PRINTS" id="PR00463">
    <property type="entry name" value="EP450I"/>
</dbReference>
<accession>A0A226EG21</accession>
<dbReference type="OrthoDB" id="1470350at2759"/>
<dbReference type="GO" id="GO:0020037">
    <property type="term" value="F:heme binding"/>
    <property type="evidence" value="ECO:0007669"/>
    <property type="project" value="InterPro"/>
</dbReference>
<comment type="cofactor">
    <cofactor evidence="1 8">
        <name>heme</name>
        <dbReference type="ChEBI" id="CHEBI:30413"/>
    </cofactor>
</comment>
<dbReference type="EMBL" id="LNIX01000004">
    <property type="protein sequence ID" value="OXA56014.1"/>
    <property type="molecule type" value="Genomic_DNA"/>
</dbReference>
<comment type="caution">
    <text evidence="11">The sequence shown here is derived from an EMBL/GenBank/DDBJ whole genome shotgun (WGS) entry which is preliminary data.</text>
</comment>
<protein>
    <submittedName>
        <fullName evidence="11">Cytochrome P450 4c3</fullName>
    </submittedName>
</protein>
<name>A0A226EG21_FOLCA</name>
<dbReference type="InterPro" id="IPR017972">
    <property type="entry name" value="Cyt_P450_CS"/>
</dbReference>
<dbReference type="PANTHER" id="PTHR24291">
    <property type="entry name" value="CYTOCHROME P450 FAMILY 4"/>
    <property type="match status" value="1"/>
</dbReference>
<keyword evidence="6 8" id="KW-0408">Iron</keyword>
<keyword evidence="12" id="KW-1185">Reference proteome</keyword>
<evidence type="ECO:0000313" key="12">
    <source>
        <dbReference type="Proteomes" id="UP000198287"/>
    </source>
</evidence>
<feature type="binding site" description="axial binding residue" evidence="8">
    <location>
        <position position="516"/>
    </location>
    <ligand>
        <name>heme</name>
        <dbReference type="ChEBI" id="CHEBI:30413"/>
    </ligand>
    <ligandPart>
        <name>Fe</name>
        <dbReference type="ChEBI" id="CHEBI:18248"/>
    </ligandPart>
</feature>
<proteinExistence type="inferred from homology"/>
<evidence type="ECO:0000256" key="8">
    <source>
        <dbReference type="PIRSR" id="PIRSR602401-1"/>
    </source>
</evidence>
<evidence type="ECO:0000256" key="3">
    <source>
        <dbReference type="ARBA" id="ARBA00022617"/>
    </source>
</evidence>
<dbReference type="GO" id="GO:0016705">
    <property type="term" value="F:oxidoreductase activity, acting on paired donors, with incorporation or reduction of molecular oxygen"/>
    <property type="evidence" value="ECO:0007669"/>
    <property type="project" value="InterPro"/>
</dbReference>
<dbReference type="GO" id="GO:0005506">
    <property type="term" value="F:iron ion binding"/>
    <property type="evidence" value="ECO:0007669"/>
    <property type="project" value="InterPro"/>
</dbReference>
<dbReference type="OMA" id="ERCIFET"/>
<dbReference type="Pfam" id="PF00067">
    <property type="entry name" value="p450"/>
    <property type="match status" value="1"/>
</dbReference>
<dbReference type="PRINTS" id="PR00385">
    <property type="entry name" value="P450"/>
</dbReference>
<evidence type="ECO:0000256" key="2">
    <source>
        <dbReference type="ARBA" id="ARBA00010617"/>
    </source>
</evidence>
<dbReference type="InterPro" id="IPR001128">
    <property type="entry name" value="Cyt_P450"/>
</dbReference>
<evidence type="ECO:0000256" key="4">
    <source>
        <dbReference type="ARBA" id="ARBA00022723"/>
    </source>
</evidence>
<gene>
    <name evidence="11" type="ORF">Fcan01_08863</name>
</gene>
<keyword evidence="10" id="KW-0812">Transmembrane</keyword>
<evidence type="ECO:0000256" key="5">
    <source>
        <dbReference type="ARBA" id="ARBA00023002"/>
    </source>
</evidence>
<dbReference type="CDD" id="cd20628">
    <property type="entry name" value="CYP4"/>
    <property type="match status" value="1"/>
</dbReference>
<evidence type="ECO:0000256" key="1">
    <source>
        <dbReference type="ARBA" id="ARBA00001971"/>
    </source>
</evidence>
<dbReference type="PANTHER" id="PTHR24291:SF50">
    <property type="entry name" value="BIFUNCTIONAL ALBAFLAVENONE MONOOXYGENASE_TERPENE SYNTHASE"/>
    <property type="match status" value="1"/>
</dbReference>
<reference evidence="11 12" key="1">
    <citation type="submission" date="2015-12" db="EMBL/GenBank/DDBJ databases">
        <title>The genome of Folsomia candida.</title>
        <authorList>
            <person name="Faddeeva A."/>
            <person name="Derks M.F."/>
            <person name="Anvar Y."/>
            <person name="Smit S."/>
            <person name="Van Straalen N."/>
            <person name="Roelofs D."/>
        </authorList>
    </citation>
    <scope>NUCLEOTIDE SEQUENCE [LARGE SCALE GENOMIC DNA]</scope>
    <source>
        <strain evidence="11 12">VU population</strain>
        <tissue evidence="11">Whole body</tissue>
    </source>
</reference>